<evidence type="ECO:0000256" key="1">
    <source>
        <dbReference type="ARBA" id="ARBA00007847"/>
    </source>
</evidence>
<dbReference type="PANTHER" id="PTHR21198:SF7">
    <property type="entry name" value="ASPARTATE-GLUTAMATE RACEMASE FAMILY"/>
    <property type="match status" value="1"/>
</dbReference>
<sequence>MNEDDAVGGELRTVGILGGMSSQSTVEYYRLIDEGINDVHGGHHAAELLIRSVDFGTVERYIRTERWDDAADYLAAAATDLEAGGADFVVMATNTMHRVAPRIEAALSIPFLHIVDAAADAILADGLETVGVLGTRATMDGAFYRERFEEHGIDVIVPEESRRDEIDRIVFEELTKGEIREASRDYYLKAVDQLVERGADGIVLGCTEIELLVEQADRPDVPLFDTTALHVERAVERSLAGRVDG</sequence>
<evidence type="ECO:0000313" key="3">
    <source>
        <dbReference type="EMBL" id="ELY36396.1"/>
    </source>
</evidence>
<dbReference type="EMBL" id="AOHU01000022">
    <property type="protein sequence ID" value="ELY36396.1"/>
    <property type="molecule type" value="Genomic_DNA"/>
</dbReference>
<organism evidence="3 4">
    <name type="scientific">Haloferax volcanii (strain ATCC 29605 / DSM 3757 / JCM 8879 / NBRC 14742 / NCIMB 2012 / VKM B-1768 / DS2)</name>
    <name type="common">Halobacterium volcanii</name>
    <dbReference type="NCBI Taxonomy" id="309800"/>
    <lineage>
        <taxon>Archaea</taxon>
        <taxon>Methanobacteriati</taxon>
        <taxon>Methanobacteriota</taxon>
        <taxon>Stenosarchaea group</taxon>
        <taxon>Halobacteria</taxon>
        <taxon>Halobacteriales</taxon>
        <taxon>Haloferacaceae</taxon>
        <taxon>Haloferax</taxon>
    </lineage>
</organism>
<dbReference type="AlphaFoldDB" id="A0A384KQL6"/>
<evidence type="ECO:0000256" key="2">
    <source>
        <dbReference type="ARBA" id="ARBA00023235"/>
    </source>
</evidence>
<dbReference type="GO" id="GO:0047661">
    <property type="term" value="F:amino-acid racemase activity"/>
    <property type="evidence" value="ECO:0007669"/>
    <property type="project" value="InterPro"/>
</dbReference>
<reference evidence="4" key="1">
    <citation type="submission" date="2012-11" db="EMBL/GenBank/DDBJ databases">
        <authorList>
            <person name="Becker E.A."/>
            <person name="Seitzer P."/>
            <person name="Tritt A."/>
            <person name="Larsen D."/>
            <person name="Yao A."/>
            <person name="Wu D."/>
            <person name="Darling A."/>
            <person name="Eisen J.A."/>
            <person name="Facciotti M.T."/>
        </authorList>
    </citation>
    <scope>NUCLEOTIDE SEQUENCE [LARGE SCALE GENOMIC DNA]</scope>
    <source>
        <strain evidence="4">ATCC 29605 / DSM 3757 / JCM 8879 / NBRC 14742 / NCIMB 2012 / VKM B-1768 / DS2</strain>
    </source>
</reference>
<dbReference type="NCBIfam" id="TIGR00035">
    <property type="entry name" value="asp_race"/>
    <property type="match status" value="1"/>
</dbReference>
<dbReference type="Pfam" id="PF01177">
    <property type="entry name" value="Asp_Glu_race"/>
    <property type="match status" value="1"/>
</dbReference>
<dbReference type="InterPro" id="IPR001920">
    <property type="entry name" value="Asp/Glu_race"/>
</dbReference>
<reference evidence="3 4" key="2">
    <citation type="journal article" date="2014" name="PLoS Genet.">
        <title>Phylogenetically driven sequencing of extremely halophilic archaea reveals strategies for static and dynamic osmo-response.</title>
        <authorList>
            <person name="Becker E.A."/>
            <person name="Seitzer P.M."/>
            <person name="Tritt A."/>
            <person name="Larsen D."/>
            <person name="Krusor M."/>
            <person name="Yao A.I."/>
            <person name="Wu D."/>
            <person name="Madern D."/>
            <person name="Eisen J.A."/>
            <person name="Darling A.E."/>
            <person name="Facciotti M.T."/>
        </authorList>
    </citation>
    <scope>NUCLEOTIDE SEQUENCE [LARGE SCALE GENOMIC DNA]</scope>
    <source>
        <strain evidence="4">ATCC 29605 / DSM 3757 / JCM 8879 / NBRC 14742 / NCIMB 2012 / VKM B-1768 / DS2</strain>
    </source>
</reference>
<proteinExistence type="inferred from homology"/>
<dbReference type="PANTHER" id="PTHR21198">
    <property type="entry name" value="GLUTAMATE RACEMASE"/>
    <property type="match status" value="1"/>
</dbReference>
<dbReference type="OrthoDB" id="269620at2157"/>
<keyword evidence="2" id="KW-0413">Isomerase</keyword>
<name>A0A384KQL6_HALVD</name>
<dbReference type="InterPro" id="IPR004380">
    <property type="entry name" value="Asp_race"/>
</dbReference>
<dbReference type="InterPro" id="IPR015942">
    <property type="entry name" value="Asp/Glu/hydantoin_racemase"/>
</dbReference>
<dbReference type="Gene3D" id="3.40.50.1860">
    <property type="match status" value="2"/>
</dbReference>
<evidence type="ECO:0000313" key="4">
    <source>
        <dbReference type="Proteomes" id="UP000011532"/>
    </source>
</evidence>
<dbReference type="SUPFAM" id="SSF53681">
    <property type="entry name" value="Aspartate/glutamate racemase"/>
    <property type="match status" value="2"/>
</dbReference>
<dbReference type="Proteomes" id="UP000011532">
    <property type="component" value="Unassembled WGS sequence"/>
</dbReference>
<comment type="caution">
    <text evidence="3">The sequence shown here is derived from an EMBL/GenBank/DDBJ whole genome shotgun (WGS) entry which is preliminary data.</text>
</comment>
<protein>
    <submittedName>
        <fullName evidence="3">Aspartate racemase</fullName>
    </submittedName>
</protein>
<comment type="similarity">
    <text evidence="1">Belongs to the aspartate/glutamate racemases family.</text>
</comment>
<dbReference type="RefSeq" id="WP_004041352.1">
    <property type="nucleotide sequence ID" value="NC_013964.1"/>
</dbReference>
<accession>A0A384KQL6</accession>
<gene>
    <name evidence="3" type="ORF">C498_02725</name>
</gene>
<dbReference type="GeneID" id="8919355"/>